<keyword evidence="12 25" id="KW-0175">Coiled coil</keyword>
<feature type="compositionally biased region" description="Basic residues" evidence="26">
    <location>
        <begin position="55"/>
        <end position="90"/>
    </location>
</feature>
<dbReference type="GO" id="GO:0051959">
    <property type="term" value="F:dynein light intermediate chain binding"/>
    <property type="evidence" value="ECO:0007669"/>
    <property type="project" value="InterPro"/>
</dbReference>
<feature type="coiled-coil region" evidence="25">
    <location>
        <begin position="3430"/>
        <end position="3492"/>
    </location>
</feature>
<dbReference type="SMART" id="SM00382">
    <property type="entry name" value="AAA"/>
    <property type="match status" value="2"/>
</dbReference>
<feature type="domain" description="AAA+ ATPase" evidence="27">
    <location>
        <begin position="2611"/>
        <end position="2758"/>
    </location>
</feature>
<keyword evidence="29" id="KW-1185">Reference proteome</keyword>
<dbReference type="FunFam" id="1.10.287.2620:FF:000002">
    <property type="entry name" value="Dynein heavy chain 2, axonemal"/>
    <property type="match status" value="1"/>
</dbReference>
<feature type="compositionally biased region" description="Basic and acidic residues" evidence="26">
    <location>
        <begin position="217"/>
        <end position="236"/>
    </location>
</feature>
<dbReference type="InterPro" id="IPR035699">
    <property type="entry name" value="AAA_6"/>
</dbReference>
<dbReference type="Pfam" id="PF08393">
    <property type="entry name" value="DHC_N2"/>
    <property type="match status" value="1"/>
</dbReference>
<dbReference type="InterPro" id="IPR003593">
    <property type="entry name" value="AAA+_ATPase"/>
</dbReference>
<accession>A0A8J2JRD7</accession>
<evidence type="ECO:0000259" key="27">
    <source>
        <dbReference type="SMART" id="SM00382"/>
    </source>
</evidence>
<keyword evidence="10" id="KW-0282">Flagellum</keyword>
<feature type="compositionally biased region" description="Basic and acidic residues" evidence="26">
    <location>
        <begin position="191"/>
        <end position="206"/>
    </location>
</feature>
<dbReference type="FunFam" id="1.20.1270.280:FF:000007">
    <property type="entry name" value="dynein heavy chain 2, axonemal"/>
    <property type="match status" value="1"/>
</dbReference>
<evidence type="ECO:0000256" key="23">
    <source>
        <dbReference type="ARBA" id="ARBA00078558"/>
    </source>
</evidence>
<keyword evidence="6" id="KW-0677">Repeat</keyword>
<dbReference type="PANTHER" id="PTHR22878:SF68">
    <property type="entry name" value="DYNEIN HEAVY CHAIN 6, AXONEMAL-LIKE"/>
    <property type="match status" value="1"/>
</dbReference>
<feature type="compositionally biased region" description="Low complexity" evidence="26">
    <location>
        <begin position="33"/>
        <end position="54"/>
    </location>
</feature>
<dbReference type="Pfam" id="PF07728">
    <property type="entry name" value="AAA_5"/>
    <property type="match status" value="1"/>
</dbReference>
<evidence type="ECO:0000256" key="25">
    <source>
        <dbReference type="SAM" id="Coils"/>
    </source>
</evidence>
<dbReference type="GO" id="GO:0036156">
    <property type="term" value="C:inner dynein arm"/>
    <property type="evidence" value="ECO:0007669"/>
    <property type="project" value="UniProtKB-ARBA"/>
</dbReference>
<dbReference type="InterPro" id="IPR041589">
    <property type="entry name" value="DNAH3_AAA_lid_1"/>
</dbReference>
<dbReference type="FunFam" id="1.20.58.1120:FF:000001">
    <property type="entry name" value="dynein heavy chain 2, axonemal"/>
    <property type="match status" value="1"/>
</dbReference>
<dbReference type="Proteomes" id="UP000708208">
    <property type="component" value="Unassembled WGS sequence"/>
</dbReference>
<dbReference type="FunFam" id="1.20.920.20:FF:000001">
    <property type="entry name" value="dynein heavy chain 2, axonemal"/>
    <property type="match status" value="1"/>
</dbReference>
<feature type="region of interest" description="Disordered" evidence="26">
    <location>
        <begin position="1"/>
        <end position="112"/>
    </location>
</feature>
<dbReference type="FunFam" id="1.10.472.130:FF:000003">
    <property type="entry name" value="Dynein, axonemal, heavy chain 2"/>
    <property type="match status" value="1"/>
</dbReference>
<dbReference type="GO" id="GO:0060294">
    <property type="term" value="P:cilium movement involved in cell motility"/>
    <property type="evidence" value="ECO:0007669"/>
    <property type="project" value="UniProtKB-ARBA"/>
</dbReference>
<feature type="region of interest" description="Disordered" evidence="26">
    <location>
        <begin position="191"/>
        <end position="259"/>
    </location>
</feature>
<evidence type="ECO:0000256" key="4">
    <source>
        <dbReference type="ARBA" id="ARBA00022490"/>
    </source>
</evidence>
<dbReference type="GO" id="GO:0097729">
    <property type="term" value="C:9+2 motile cilium"/>
    <property type="evidence" value="ECO:0007669"/>
    <property type="project" value="UniProtKB-ARBA"/>
</dbReference>
<dbReference type="GO" id="GO:0008569">
    <property type="term" value="F:minus-end-directed microtubule motor activity"/>
    <property type="evidence" value="ECO:0007669"/>
    <property type="project" value="InterPro"/>
</dbReference>
<keyword evidence="4" id="KW-0963">Cytoplasm</keyword>
<dbReference type="InterPro" id="IPR041466">
    <property type="entry name" value="Dynein_AAA5_ext"/>
</dbReference>
<evidence type="ECO:0000256" key="9">
    <source>
        <dbReference type="ARBA" id="ARBA00022840"/>
    </source>
</evidence>
<dbReference type="InterPro" id="IPR024743">
    <property type="entry name" value="Dynein_HC_stalk"/>
</dbReference>
<evidence type="ECO:0000256" key="10">
    <source>
        <dbReference type="ARBA" id="ARBA00022846"/>
    </source>
</evidence>
<dbReference type="Pfam" id="PF17852">
    <property type="entry name" value="Dynein_AAA_lid"/>
    <property type="match status" value="1"/>
</dbReference>
<dbReference type="InterPro" id="IPR004273">
    <property type="entry name" value="Dynein_heavy_D6_P-loop"/>
</dbReference>
<dbReference type="InterPro" id="IPR013602">
    <property type="entry name" value="Dynein_heavy_linker"/>
</dbReference>
<dbReference type="CDD" id="cd00009">
    <property type="entry name" value="AAA"/>
    <property type="match status" value="1"/>
</dbReference>
<dbReference type="FunFam" id="1.20.920.30:FF:000005">
    <property type="entry name" value="Dynein, axonemal, heavy chain 2"/>
    <property type="match status" value="1"/>
</dbReference>
<dbReference type="InterPro" id="IPR056759">
    <property type="entry name" value="DYH2-5-8_CC"/>
</dbReference>
<dbReference type="Pfam" id="PF12777">
    <property type="entry name" value="MT"/>
    <property type="match status" value="1"/>
</dbReference>
<evidence type="ECO:0000256" key="17">
    <source>
        <dbReference type="ARBA" id="ARBA00053635"/>
    </source>
</evidence>
<dbReference type="GO" id="GO:0045505">
    <property type="term" value="F:dynein intermediate chain binding"/>
    <property type="evidence" value="ECO:0007669"/>
    <property type="project" value="InterPro"/>
</dbReference>
<comment type="subunit">
    <text evidence="19">The I1 inner arm complex (also known as the f dynein complex) is a two-headed isoform composed of two heavy chains (1-alpha and 1-beta), three intermediate chains and three light chains. I1 occupies a specific position proximal to the first radial spoke and repeats every 96 nm along the length of the axoneme.</text>
</comment>
<keyword evidence="11" id="KW-0243">Dynein</keyword>
<feature type="compositionally biased region" description="Basic and acidic residues" evidence="26">
    <location>
        <begin position="1"/>
        <end position="32"/>
    </location>
</feature>
<dbReference type="Pfam" id="PF12775">
    <property type="entry name" value="AAA_7"/>
    <property type="match status" value="1"/>
</dbReference>
<dbReference type="Pfam" id="PF12781">
    <property type="entry name" value="AAA_9"/>
    <property type="match status" value="1"/>
</dbReference>
<evidence type="ECO:0000256" key="15">
    <source>
        <dbReference type="ARBA" id="ARBA00023212"/>
    </source>
</evidence>
<keyword evidence="7" id="KW-0547">Nucleotide-binding</keyword>
<comment type="function">
    <text evidence="18">Force generating protein of eukaryotic cilia and flagella. Produces force towards the minus ends of microtubules. Dynein has ATPase activity; the force-producing power stroke is thought to occur on release of ADP. Required for assembly of the I1 inner arm complex and its targeting to the appropriate axoneme location. Also required for phototaxis.</text>
</comment>
<keyword evidence="8" id="KW-0802">TPR repeat</keyword>
<dbReference type="FunFam" id="3.40.50.300:FF:000153">
    <property type="entry name" value="Dynein axonemal heavy chain 1"/>
    <property type="match status" value="1"/>
</dbReference>
<dbReference type="Pfam" id="PF25007">
    <property type="entry name" value="DYH2-5-8_CC"/>
    <property type="match status" value="1"/>
</dbReference>
<gene>
    <name evidence="28" type="ORF">AFUS01_LOCUS13306</name>
</gene>
<evidence type="ECO:0000256" key="2">
    <source>
        <dbReference type="ARBA" id="ARBA00004430"/>
    </source>
</evidence>
<keyword evidence="9" id="KW-0067">ATP-binding</keyword>
<dbReference type="FunFam" id="3.40.50.300:FF:002141">
    <property type="entry name" value="Dynein heavy chain"/>
    <property type="match status" value="1"/>
</dbReference>
<dbReference type="FunFam" id="3.10.490.20:FF:000008">
    <property type="entry name" value="dynein heavy chain 2, axonemal"/>
    <property type="match status" value="1"/>
</dbReference>
<dbReference type="InterPro" id="IPR041658">
    <property type="entry name" value="AAA_lid_11"/>
</dbReference>
<dbReference type="GO" id="GO:0036159">
    <property type="term" value="P:inner dynein arm assembly"/>
    <property type="evidence" value="ECO:0007669"/>
    <property type="project" value="UniProtKB-ARBA"/>
</dbReference>
<dbReference type="PANTHER" id="PTHR22878">
    <property type="entry name" value="DYNEIN HEAVY CHAIN 6, AXONEMAL-LIKE-RELATED"/>
    <property type="match status" value="1"/>
</dbReference>
<evidence type="ECO:0000256" key="11">
    <source>
        <dbReference type="ARBA" id="ARBA00023017"/>
    </source>
</evidence>
<evidence type="ECO:0000256" key="14">
    <source>
        <dbReference type="ARBA" id="ARBA00023175"/>
    </source>
</evidence>
<evidence type="ECO:0000256" key="3">
    <source>
        <dbReference type="ARBA" id="ARBA00008887"/>
    </source>
</evidence>
<dbReference type="InterPro" id="IPR026983">
    <property type="entry name" value="DHC"/>
</dbReference>
<evidence type="ECO:0000256" key="22">
    <source>
        <dbReference type="ARBA" id="ARBA00077719"/>
    </source>
</evidence>
<dbReference type="InterPro" id="IPR041228">
    <property type="entry name" value="Dynein_C"/>
</dbReference>
<evidence type="ECO:0000256" key="13">
    <source>
        <dbReference type="ARBA" id="ARBA00023069"/>
    </source>
</evidence>
<evidence type="ECO:0000256" key="1">
    <source>
        <dbReference type="ARBA" id="ARBA00004230"/>
    </source>
</evidence>
<comment type="function">
    <text evidence="17">As part of the axonemal inner dynein arm complex plays a central role in ciliary beat. Expressed in sperm flagellum, it is required for sperm motility. Dyneins are microtubule-based molecular motors possessing ATPase activities that can convert the chemical energy of ATP into relative sliding between adjacent microtubule doublets to generate ciliary bending.</text>
</comment>
<dbReference type="GO" id="GO:0005524">
    <property type="term" value="F:ATP binding"/>
    <property type="evidence" value="ECO:0007669"/>
    <property type="project" value="UniProtKB-KW"/>
</dbReference>
<keyword evidence="15" id="KW-0206">Cytoskeleton</keyword>
<dbReference type="OrthoDB" id="447173at2759"/>
<dbReference type="FunFam" id="3.20.180.20:FF:000001">
    <property type="entry name" value="Dynein axonemal heavy chain 5"/>
    <property type="match status" value="1"/>
</dbReference>
<dbReference type="FunFam" id="1.20.140.100:FF:000006">
    <property type="entry name" value="dynein heavy chain 2, axonemal"/>
    <property type="match status" value="1"/>
</dbReference>
<evidence type="ECO:0000256" key="8">
    <source>
        <dbReference type="ARBA" id="ARBA00022803"/>
    </source>
</evidence>
<evidence type="ECO:0000256" key="20">
    <source>
        <dbReference type="ARBA" id="ARBA00064223"/>
    </source>
</evidence>
<dbReference type="Pfam" id="PF08385">
    <property type="entry name" value="DHC_N1"/>
    <property type="match status" value="1"/>
</dbReference>
<protein>
    <recommendedName>
        <fullName evidence="21">Dynein axonemal heavy chain 2</fullName>
    </recommendedName>
    <alternativeName>
        <fullName evidence="24">Axonemal beta dynein heavy chain 2</fullName>
    </alternativeName>
    <alternativeName>
        <fullName evidence="23">Ciliary dynein heavy chain 2</fullName>
    </alternativeName>
    <alternativeName>
        <fullName evidence="22">Dynein-1, subspecies f</fullName>
    </alternativeName>
</protein>
<evidence type="ECO:0000256" key="21">
    <source>
        <dbReference type="ARBA" id="ARBA00071813"/>
    </source>
</evidence>
<dbReference type="GO" id="GO:0008017">
    <property type="term" value="F:microtubule binding"/>
    <property type="evidence" value="ECO:0007669"/>
    <property type="project" value="UniProtKB-ARBA"/>
</dbReference>
<evidence type="ECO:0000256" key="7">
    <source>
        <dbReference type="ARBA" id="ARBA00022741"/>
    </source>
</evidence>
<evidence type="ECO:0000256" key="5">
    <source>
        <dbReference type="ARBA" id="ARBA00022701"/>
    </source>
</evidence>
<evidence type="ECO:0000313" key="29">
    <source>
        <dbReference type="Proteomes" id="UP000708208"/>
    </source>
</evidence>
<evidence type="ECO:0000256" key="26">
    <source>
        <dbReference type="SAM" id="MobiDB-lite"/>
    </source>
</evidence>
<keyword evidence="5" id="KW-0493">Microtubule</keyword>
<dbReference type="InterPro" id="IPR011704">
    <property type="entry name" value="ATPase_dyneun-rel_AAA"/>
</dbReference>
<dbReference type="GO" id="GO:0005874">
    <property type="term" value="C:microtubule"/>
    <property type="evidence" value="ECO:0007669"/>
    <property type="project" value="UniProtKB-KW"/>
</dbReference>
<dbReference type="EMBL" id="CAJVCH010107795">
    <property type="protein sequence ID" value="CAG7724273.1"/>
    <property type="molecule type" value="Genomic_DNA"/>
</dbReference>
<dbReference type="InterPro" id="IPR024317">
    <property type="entry name" value="Dynein_heavy_chain_D4_dom"/>
</dbReference>
<evidence type="ECO:0000256" key="24">
    <source>
        <dbReference type="ARBA" id="ARBA00082099"/>
    </source>
</evidence>
<dbReference type="Pfam" id="PF12780">
    <property type="entry name" value="AAA_8"/>
    <property type="match status" value="1"/>
</dbReference>
<dbReference type="FunFam" id="3.40.50.300:FF:000044">
    <property type="entry name" value="Dynein heavy chain 5, axonemal"/>
    <property type="match status" value="1"/>
</dbReference>
<comment type="subcellular location">
    <subcellularLocation>
        <location evidence="1">Cell projection</location>
        <location evidence="1">Cilium</location>
        <location evidence="1">Flagellum</location>
    </subcellularLocation>
    <subcellularLocation>
        <location evidence="2">Cytoplasm</location>
        <location evidence="2">Cytoskeleton</location>
        <location evidence="2">Cilium axoneme</location>
    </subcellularLocation>
</comment>
<comment type="caution">
    <text evidence="28">The sequence shown here is derived from an EMBL/GenBank/DDBJ whole genome shotgun (WGS) entry which is preliminary data.</text>
</comment>
<dbReference type="Pfam" id="PF18199">
    <property type="entry name" value="Dynein_C"/>
    <property type="match status" value="1"/>
</dbReference>
<dbReference type="Pfam" id="PF12774">
    <property type="entry name" value="AAA_6"/>
    <property type="match status" value="1"/>
</dbReference>
<evidence type="ECO:0000256" key="16">
    <source>
        <dbReference type="ARBA" id="ARBA00023273"/>
    </source>
</evidence>
<dbReference type="GO" id="GO:0016887">
    <property type="term" value="F:ATP hydrolysis activity"/>
    <property type="evidence" value="ECO:0007669"/>
    <property type="project" value="InterPro"/>
</dbReference>
<organism evidence="28 29">
    <name type="scientific">Allacma fusca</name>
    <dbReference type="NCBI Taxonomy" id="39272"/>
    <lineage>
        <taxon>Eukaryota</taxon>
        <taxon>Metazoa</taxon>
        <taxon>Ecdysozoa</taxon>
        <taxon>Arthropoda</taxon>
        <taxon>Hexapoda</taxon>
        <taxon>Collembola</taxon>
        <taxon>Symphypleona</taxon>
        <taxon>Sminthuridae</taxon>
        <taxon>Allacma</taxon>
    </lineage>
</organism>
<dbReference type="FunFam" id="3.40.50.300:FF:000049">
    <property type="entry name" value="Dynein, axonemal, heavy chain 5"/>
    <property type="match status" value="1"/>
</dbReference>
<keyword evidence="13" id="KW-0969">Cilium</keyword>
<dbReference type="Pfam" id="PF03028">
    <property type="entry name" value="Dynein_heavy"/>
    <property type="match status" value="1"/>
</dbReference>
<sequence length="4636" mass="532507">MAEKPAEDAPKEVNPKEKEEAKGGDTTTKDTTGDTTTGTTTDTTTDTTSKTNTKGSKKKKKKGKGSKKKKGKKKKKKKKGKKGKKKKGKKGGASQATSDEADSKPQYTEDDVSRYLEKREKYKAKVREKRLLQRMKELVSIVQPDDPRYNKWNEQPLVKFINDPNCEVITIFFQKVEKIKAEKKLLWAEADEGKKRNRSTEKRGSDASKGSLQKPSVDSEKQGSMDARSVGEEHSELVSATENEPKKETKNQNPESVSPLERFDTFLGNEDIPVGPPPPFEGEEKLVIINDVVANDSPDLFFFVKVKPVTLNKDNFFQTCIFGNVPGGSLSSLQSLLTYVFTPVFYARDVLPESIKNDFFASLNKFMGAVTETHHRMQEQTVLYVPKEALNIPVDLASKDRDLCARLEGAMVHWIRQIKEVLMNQSMQESEDFIGPLDEIAFWESRCNDLAGLTAQIRSKPVRTVKEIMEIIKSPYVIQFNKVAGEILEGSAEAISNLHYLNILVQPCQRLHESSVKEIPEQIQNLLWLVRIIWLNSPYYNTRDKLNGLLRKFSNEIINHCVAEIDVDRVFNGFIESSEVVIKMCLNCCLFWKEKYFEAEKMHSIHSHLAWLLEYEHIFSHVDAFIQRLKDLLEICTCQRLYARRVEGYQENLPLYPGIKAPDITRVMKEVQKLFDAQLRILFPVHDLILNVKATEWHEHMMSFRTSIKDLEIMVQNILITAFDYVSNLEQGLQLLETFYTFYQRNIITRAYDKLTVRLYKLFECDINLVAKLFARDILPLPLDYPQFAGRGAWALFMKQRLEEQCALLDGAWWLPECGYGDDIKEQSRNLATALGEFSKTMYKSWVELIGNKELSPRLEIPLMRRSSYKPGMIEVNFDKILYRHIIESEIWDRLGQEVPAAIQLVYFQRERLHNLRETVLLVVKDYNRIVAALSPEERNLFKERIKLLDRKVYPGLTRLTWASDVSDSYINDCRMAANKVQGFTNDYKEANVRIGKLATKISTVLMVKMDAKRVFEGTDFNDFQTKHREKAVLKIATQYRDITLILRQVFEMFKSDGPEVKTQWVKYLTTVDEVVEEALSINFRRSLLVLHRAVIGDYRGPPPPIFKLNVVLNNNRLAFQPSVTTVYDMIIGIFTRICQTLKPFPRVVQFLSDPSANVKSFSQILALDDESKTTQESITTGVANCMKQVEQYLQSWEPYRDVWEINKDIFLEKYEVMNPSVQAFDEDIGRYAEVSSVVQGQEGSLTILFCILDCTVLKDTISDHCKQWQERLSNLLYDMASTKLLSIYKYMHDNVKKFEKEPETLQELVATYKKFRNVQADAPIKEKEFPKMNEQFAVLSKYEFELGDYTKSRVSNFPHEWHDYLSKLKDIDLMLKGAKEKLRKLFLQRLEDFRQRVYELLTHFQTQGPYTGAVNGDDAIEQLHTYRGTMDQLKVDEQELLNSLAIFEIDLPPNMDLKNFEQDLQVLESVWEVVYEWDMNWDEFRTEPFKTMQTGDMEDVATHILKKLQRLQTDLEKKNWEIIDSTIHRLEVFKRSIPVIHEIKSTAIRERHWNQIFEVIQATFDPEDEEFTFDVIVSFGMEKYADEIIEIVSTAQKELIVEKTIAAIREAWIDQKLDMVPYKDKGHYRLKSVQDLIQNLEDHNVSISAMKGSRYAKPFEEELLYWEKTLALINDVLEIYLNVQRQWMYLENIFLGEDIRKQLPKETKQFDEINLIWKDITSKMAEDSYAIAATHRDGLIPVLKELSIRLEMILKSLEIFLEAKRQGFPRFYFISNDDLLEILGNSRNPEMVQPHMKKLFDNIYKVKLSKIPYSSKYECQGMYSGEGEYVEFLKAFNIEGPVESWLNDIESAMRNTMKNSLRRTRDDLRKNLNRRDKWIKEWPGQPGITAAQIQWTTSVTRALYAAGDIRTMKNPLKKVKKKLNKILNKYSIAIRGNLAKTQRQKITAMVTIEIHARDVAEKMYKIDCRDMNAFEWLQQLRFYWDKEVNDCIIRQTNTFFSYGYEYLGNSGRLVITPLTDRCYVTLTTALFLHRGGSPKGPAGTGKTETTKDLGKNLGVYVIVINCSEGLDYKSMGKMFSGVAQIVNCWLCFDEFNRISVEVLSVVAQQIMCILQALSANMKRFFFEGYDIRLDPACGVFITMNPGFQDTRTLARKVDTLYSLAKQQLSKQDHYDFGLRSMVALLRYAGQKRRVSDTMSDPEVLILAMRDMNIPRFTSDDVPLFSGVIKDLFPNDEAPVFDYGILLQSIEKGLTREGYQATHKAILKVLELYETKNSRHSVMLVGRTGSGKSVTWKTLRNSLTYLAQKNIEGYVSVKEHVINPKALTQAELYGEFDLSTGEWADGVISAIMRITCADEKPDQKWILFDGPVDAVWIENMNSVMDDNKILTLINSERISMPEQVSLLFEVDSLSQASPATVSRCGMVYTDFRDLGWKPYVESWLNRQHKHKISNEYRKNVDFYLEKTLAFKAENCKELIPITELNAVMALARLMDSLATKENGVNYKDDNTFDIMVRFCFIFSLIWSVCATVDEDGRKKFDGFLRELDPIFPAKDTVYDYFVDPKSKNLIHWETMLNNAWKYDPEMPFFKIVVPTVDTVRYNFVLSNLLKNSYPVLMVGPVGTGKTSVVNSALASLDPEQYIVLSINMSSQTTSKNVQSFIESRLERRAKGVFAPTGGKFLLTFMDDLNMPAKDIYGSQPPLELVRQWLDYKFWYDRTNQTAKLVSNMFLVAAMGPPGGGRTLISQRLQSLFSLINMTFPEEPQIKRIFCTLLNQKLSTFDPEVKAIAEPITLATIDLYNAVAAKMLPTPNKIHYLFNLRDISRVYQGLLRGNRKFQDTKISFIKLWFHECTRVFHDRLIDETDREWFLGCLAEKLGSNLDQTVQSVCPNRIIPIYGDFMNPQKIYEDLKDFKALRKFMEEQALPNYNAMPGNVPMNLVLFREAIEHIARINRVISQPKGNMMVVGVGGHGRQSLSRLASAIAEFHIFEIEVNKRYGKSEFREDLKKVYRRTGVDNKSCSFLMNDTQIVDESFCEDINNVLSSGEVPNLYKPDEFEDVKNSVFKAAVRAGYQETNEAIFKFLLDRVQSNLHVILCMSPIGDSFRHRVRQYPALVNCTTIDWFDRWPKDALLEVANRWLMDVLLDDRSPVMQDEMRVNCATMFATIHFSVGEYCLIMQQLNGRINYVTPINFLDTVSGYKIVLAEKRKEFGEAAQRLKNGLAKIIETRIKVEDMSSELESSQRRVSEFQAECDLVLELIVKQKTETDVQAVIVQQKRERVSVETKECEELSRIAYAELAEALPALDEAMKALAALNKKDLSEVKSYTTPPKLVAKVMEAVMILKNLEPTWAEAKKALGGADFLKELQEFDKDNISTKTLSKLGKYISAKNFIPELVGKVSTAAKAICIWVRAMDLYGRIFNAQVAPKKAKLNEALAILREKQAILAAAEAKIRELEEKLAELRRGYEEKIGQKEELARKAQMLERKLQRAAMLVEGLAGERSRWEDTIKSLEGKLGTVVGDCLLAAACMSYIGPFLSNYRDEMTRNWIRDVKLNNIPVAGDYTFCDFLADPTNVREWNIQGLPRDSFSTENGVIVTRGRRTPLMIDPQTQALKWIKNMEHENGLKIIDLMQPNYLSILENCITTGTPVILKDVGEILDHSLGPVLSRSVVKRGNYLILKLGDKELEFDQKFRFYITTKLSNPHFAPEISSRACIVNFGVKEQGLEAQLLGIVVRKEKPELEEMKSSLVVSIAAGKKKLKELENTILRLLNESKGSILDDEELAITLQVSKQTADQVTKSLVVAQETEIEIDDAREHFRPSARRSSILFFVLYDLSRIDPMYQFSLDSYITLFNLSIEKSPKSGRLEERIINLNEYHTYSVYRNTCRGLFEKHKLLFSLHMCVKILDDAGKINQEEYQYFLKGGVVLDRSEQMDNPCQTWLSEVAWDNITELDKIPSFRGLVMSFEQQPKEWHEWYTLAEPEKGLLTGEWEQRLNDFQKMMVIRALRPDRVAFRVTSYVASNLGSKFTEPPVLDMTSVLEDSICITPLLFVLSPGADPASSLFSLAEGLKMMHRFFSLSLGQGQAPIATKMIEDGAKHGHWVFLANCHLSLSWMPQFDKLVENIIDSGPHTDFRLWLSSSPHPDFPLSILQAGIKMTTEPPKGIKANMKRLYQNINEQRFMSVGKPEKYKKLLFSLCFFHSILLERKKFQQLGWNIQYGFNDSDFEVSDLLLGIYLVEYDETPWEALKYLIAGVMYGGHVTDDWDRRLLMSYIDQYFCDDTLVMPFFKLSSLAAYYIPKDGDLKYYREIVSKLPSSDHPEAFGQHTNADIASQINEANLLFDTLLSLQVQKKSTKAESRPEDKVAQMAAEVMTKLPGILDEVETRRIMGDMVAMPLNIVLLQEIARYNILLESIRKSLVELDKGIQGLVVMSAELEEIFNSILDGRVPLSWLKAYPSLKPLGAWSRDLVQRIEQFASWTTTLKAPVKFWLSGFTFPTGFLTAVLQTSARKYNVSIDSLTWEFSVSTVEAQNIVLPPKDGVYVQGLYLEGASWDKKGSQLIESAPMQLVTPMPVIHFKPVENRKKYTRNLYECPCYYYPDRAGGQGRQSYVVAVELRAGASPPAHWVQRGVALLMSLAS</sequence>
<dbReference type="FunFam" id="1.10.8.720:FF:000008">
    <property type="entry name" value="Dynein axonemal heavy chain 2"/>
    <property type="match status" value="1"/>
</dbReference>
<dbReference type="FunFam" id="1.10.8.1220:FF:000001">
    <property type="entry name" value="Dynein axonemal heavy chain 5"/>
    <property type="match status" value="1"/>
</dbReference>
<feature type="domain" description="AAA+ ATPase" evidence="27">
    <location>
        <begin position="2035"/>
        <end position="2173"/>
    </location>
</feature>
<dbReference type="Pfam" id="PF17857">
    <property type="entry name" value="AAA_lid_1"/>
    <property type="match status" value="1"/>
</dbReference>
<dbReference type="InterPro" id="IPR013594">
    <property type="entry name" value="Dynein_heavy_tail"/>
</dbReference>
<dbReference type="Pfam" id="PF18198">
    <property type="entry name" value="AAA_lid_11"/>
    <property type="match status" value="1"/>
</dbReference>
<keyword evidence="14" id="KW-0505">Motor protein</keyword>
<comment type="subunit">
    <text evidence="20">Part of the axonemal inner dynein arm complex that consists of at least two heavy chains and a number of intermediate and light chains. Interacts with DNAI4.</text>
</comment>
<evidence type="ECO:0000256" key="6">
    <source>
        <dbReference type="ARBA" id="ARBA00022737"/>
    </source>
</evidence>
<evidence type="ECO:0000256" key="18">
    <source>
        <dbReference type="ARBA" id="ARBA00054075"/>
    </source>
</evidence>
<evidence type="ECO:0000256" key="19">
    <source>
        <dbReference type="ARBA" id="ARBA00063032"/>
    </source>
</evidence>
<reference evidence="28" key="1">
    <citation type="submission" date="2021-06" db="EMBL/GenBank/DDBJ databases">
        <authorList>
            <person name="Hodson N. C."/>
            <person name="Mongue J. A."/>
            <person name="Jaron S. K."/>
        </authorList>
    </citation>
    <scope>NUCLEOTIDE SEQUENCE</scope>
</reference>
<proteinExistence type="inferred from homology"/>
<evidence type="ECO:0000256" key="12">
    <source>
        <dbReference type="ARBA" id="ARBA00023054"/>
    </source>
</evidence>
<keyword evidence="16" id="KW-0966">Cell projection</keyword>
<dbReference type="InterPro" id="IPR035706">
    <property type="entry name" value="AAA_9"/>
</dbReference>
<comment type="similarity">
    <text evidence="3">Belongs to the dynein heavy chain family.</text>
</comment>
<evidence type="ECO:0000313" key="28">
    <source>
        <dbReference type="EMBL" id="CAG7724273.1"/>
    </source>
</evidence>
<name>A0A8J2JRD7_9HEXA</name>